<feature type="transmembrane region" description="Helical" evidence="2">
    <location>
        <begin position="60"/>
        <end position="81"/>
    </location>
</feature>
<keyword evidence="2" id="KW-1133">Transmembrane helix</keyword>
<feature type="compositionally biased region" description="Low complexity" evidence="1">
    <location>
        <begin position="17"/>
        <end position="28"/>
    </location>
</feature>
<reference evidence="4 5" key="1">
    <citation type="submission" date="2019-03" db="EMBL/GenBank/DDBJ databases">
        <title>Genome Sequencing and Assembly of Various Microbes Isolated from Alder Root Nodule.</title>
        <authorList>
            <person name="Swanson E."/>
            <person name="Sevigny J.L."/>
            <person name="Pesce C."/>
            <person name="Davis I."/>
            <person name="Kleiner V."/>
            <person name="Tisa L."/>
        </authorList>
    </citation>
    <scope>NUCLEOTIDE SEQUENCE [LARGE SCALE GENOMIC DNA]</scope>
    <source>
        <strain evidence="4 5">4R-31</strain>
    </source>
</reference>
<evidence type="ECO:0000313" key="4">
    <source>
        <dbReference type="EMBL" id="TFI00963.1"/>
    </source>
</evidence>
<keyword evidence="5" id="KW-1185">Reference proteome</keyword>
<dbReference type="RefSeq" id="WP_135010674.1">
    <property type="nucleotide sequence ID" value="NZ_JAYEXM010000002.1"/>
</dbReference>
<evidence type="ECO:0000256" key="1">
    <source>
        <dbReference type="SAM" id="MobiDB-lite"/>
    </source>
</evidence>
<dbReference type="Gene3D" id="3.40.190.120">
    <property type="entry name" value="Osmoprotection protein (prox), domain 2"/>
    <property type="match status" value="1"/>
</dbReference>
<feature type="region of interest" description="Disordered" evidence="1">
    <location>
        <begin position="1"/>
        <end position="60"/>
    </location>
</feature>
<dbReference type="Gene3D" id="3.40.190.10">
    <property type="entry name" value="Periplasmic binding protein-like II"/>
    <property type="match status" value="1"/>
</dbReference>
<keyword evidence="2" id="KW-0472">Membrane</keyword>
<comment type="caution">
    <text evidence="4">The sequence shown here is derived from an EMBL/GenBank/DDBJ whole genome shotgun (WGS) entry which is preliminary data.</text>
</comment>
<dbReference type="Proteomes" id="UP000298017">
    <property type="component" value="Unassembled WGS sequence"/>
</dbReference>
<dbReference type="CDD" id="cd13611">
    <property type="entry name" value="PBP2_YehZ"/>
    <property type="match status" value="1"/>
</dbReference>
<dbReference type="SUPFAM" id="SSF53850">
    <property type="entry name" value="Periplasmic binding protein-like II"/>
    <property type="match status" value="1"/>
</dbReference>
<proteinExistence type="predicted"/>
<accession>A0AAX2SD53</accession>
<keyword evidence="2" id="KW-0812">Transmembrane</keyword>
<name>A0AAX2SD53_KOCRH</name>
<protein>
    <submittedName>
        <fullName evidence="4">Glycine betaine ABC transporter substrate-binding protein</fullName>
    </submittedName>
</protein>
<organism evidence="4 5">
    <name type="scientific">Kocuria rhizophila</name>
    <dbReference type="NCBI Taxonomy" id="72000"/>
    <lineage>
        <taxon>Bacteria</taxon>
        <taxon>Bacillati</taxon>
        <taxon>Actinomycetota</taxon>
        <taxon>Actinomycetes</taxon>
        <taxon>Micrococcales</taxon>
        <taxon>Micrococcaceae</taxon>
        <taxon>Kocuria</taxon>
    </lineage>
</organism>
<dbReference type="Pfam" id="PF04069">
    <property type="entry name" value="OpuAC"/>
    <property type="match status" value="1"/>
</dbReference>
<dbReference type="GO" id="GO:0043190">
    <property type="term" value="C:ATP-binding cassette (ABC) transporter complex"/>
    <property type="evidence" value="ECO:0007669"/>
    <property type="project" value="InterPro"/>
</dbReference>
<dbReference type="InterPro" id="IPR007210">
    <property type="entry name" value="ABC_Gly_betaine_transp_sub-bd"/>
</dbReference>
<sequence>MTMTHASEVHGRGWPGGAASSGPAAPAPDGDDAAHRDTASPVSPVCSGRRHRSRRGGRRAASGVAAVAGVLLLAGCGLQPASSYVPAAGPGSIQPIEGLPQDAHLTVAGKNFTEQLILGKMAVLAAQAAGFEVTDLTNIPGSQPTREVMLSGEADMTYEYTGTAWITYLNHEKGIADQQKQYEAVRDADLENGLTWAEPAPLNNTYRFAVHSEAVAELGDITTFSDVAELPVSERTFCVEAEFNSRPDGLNPMLEAYGLDRGVADGVPDENIGVYDTGAVYTATDAGDCNFGEAFTTDGRIDTLDLTLLEDDRGFFPAYNAAPVFNTETLEKYPELEDVFAQLSPLLTDETMRELNARVDQGGEEPGDVAYDWMVEQGLITPAS</sequence>
<evidence type="ECO:0000259" key="3">
    <source>
        <dbReference type="Pfam" id="PF04069"/>
    </source>
</evidence>
<evidence type="ECO:0000256" key="2">
    <source>
        <dbReference type="SAM" id="Phobius"/>
    </source>
</evidence>
<dbReference type="EMBL" id="SPNK01000007">
    <property type="protein sequence ID" value="TFI00963.1"/>
    <property type="molecule type" value="Genomic_DNA"/>
</dbReference>
<gene>
    <name evidence="4" type="ORF">E4P33_07775</name>
</gene>
<feature type="compositionally biased region" description="Basic residues" evidence="1">
    <location>
        <begin position="48"/>
        <end position="58"/>
    </location>
</feature>
<dbReference type="AlphaFoldDB" id="A0AAX2SD53"/>
<evidence type="ECO:0000313" key="5">
    <source>
        <dbReference type="Proteomes" id="UP000298017"/>
    </source>
</evidence>
<dbReference type="GO" id="GO:0022857">
    <property type="term" value="F:transmembrane transporter activity"/>
    <property type="evidence" value="ECO:0007669"/>
    <property type="project" value="InterPro"/>
</dbReference>
<feature type="domain" description="ABC-type glycine betaine transport system substrate-binding" evidence="3">
    <location>
        <begin position="104"/>
        <end position="374"/>
    </location>
</feature>